<dbReference type="VEuPathDB" id="FungiDB:SCHCODRAFT_02528013"/>
<evidence type="ECO:0000259" key="1">
    <source>
        <dbReference type="PROSITE" id="PS50097"/>
    </source>
</evidence>
<feature type="domain" description="BTB" evidence="1">
    <location>
        <begin position="30"/>
        <end position="59"/>
    </location>
</feature>
<dbReference type="Proteomes" id="UP000007431">
    <property type="component" value="Unassembled WGS sequence"/>
</dbReference>
<dbReference type="InterPro" id="IPR011333">
    <property type="entry name" value="SKP1/BTB/POZ_sf"/>
</dbReference>
<dbReference type="InterPro" id="IPR000210">
    <property type="entry name" value="BTB/POZ_dom"/>
</dbReference>
<dbReference type="AlphaFoldDB" id="D8PKP0"/>
<dbReference type="HOGENOM" id="CLU_033082_3_2_1"/>
<proteinExistence type="predicted"/>
<dbReference type="GeneID" id="9585203"/>
<dbReference type="STRING" id="578458.D8PKP0"/>
<dbReference type="InParanoid" id="D8PKP0"/>
<sequence length="326" mass="36644">MEADRPAKRQRVDEDNAPPVKRSDIWFDDRNIILQAEKLQFRVHRSLLARHSPAFKDIFGIPQPANTTEALVEGCPVVHLTDKASHVQFMLTKLFNLAAPENPWKAPTVSELIASLRMGHKYLIPHLWNDAVTSQRRAFPTDEAKMLATLTMYAKVISRNDDATAIRLTSRRGLLPLVDVVAEVGLQTILPGLYYRIIYSDTVDTIIRNTDISDRAHCVLLGGRAKLMNITIECLKPWGTKTNPHGNNSPNSINCGYARHRFYLTNIDGQYPLGSWVHTTPEGCCANICRAEYGTLLATMKKKAWDQLPAAFGLPAWKDLKDFDIA</sequence>
<name>D8PKP0_SCHCM</name>
<dbReference type="Gene3D" id="3.30.710.10">
    <property type="entry name" value="Potassium Channel Kv1.1, Chain A"/>
    <property type="match status" value="1"/>
</dbReference>
<dbReference type="EMBL" id="GL377302">
    <property type="protein sequence ID" value="EFJ04010.1"/>
    <property type="molecule type" value="Genomic_DNA"/>
</dbReference>
<dbReference type="RefSeq" id="XP_003038912.1">
    <property type="nucleotide sequence ID" value="XM_003038866.1"/>
</dbReference>
<protein>
    <recommendedName>
        <fullName evidence="1">BTB domain-containing protein</fullName>
    </recommendedName>
</protein>
<feature type="non-terminal residue" evidence="2">
    <location>
        <position position="326"/>
    </location>
</feature>
<evidence type="ECO:0000313" key="3">
    <source>
        <dbReference type="Proteomes" id="UP000007431"/>
    </source>
</evidence>
<gene>
    <name evidence="2" type="ORF">SCHCODRAFT_104498</name>
</gene>
<organism evidence="3">
    <name type="scientific">Schizophyllum commune (strain H4-8 / FGSC 9210)</name>
    <name type="common">Split gill fungus</name>
    <dbReference type="NCBI Taxonomy" id="578458"/>
    <lineage>
        <taxon>Eukaryota</taxon>
        <taxon>Fungi</taxon>
        <taxon>Dikarya</taxon>
        <taxon>Basidiomycota</taxon>
        <taxon>Agaricomycotina</taxon>
        <taxon>Agaricomycetes</taxon>
        <taxon>Agaricomycetidae</taxon>
        <taxon>Agaricales</taxon>
        <taxon>Schizophyllaceae</taxon>
        <taxon>Schizophyllum</taxon>
    </lineage>
</organism>
<dbReference type="PROSITE" id="PS50097">
    <property type="entry name" value="BTB"/>
    <property type="match status" value="1"/>
</dbReference>
<dbReference type="CDD" id="cd18186">
    <property type="entry name" value="BTB_POZ_ZBTB_KLHL-like"/>
    <property type="match status" value="1"/>
</dbReference>
<dbReference type="KEGG" id="scm:SCHCO_02528013"/>
<evidence type="ECO:0000313" key="2">
    <source>
        <dbReference type="EMBL" id="EFJ04010.1"/>
    </source>
</evidence>
<dbReference type="OrthoDB" id="3217871at2759"/>
<dbReference type="eggNOG" id="ENOG502R07X">
    <property type="taxonomic scope" value="Eukaryota"/>
</dbReference>
<keyword evidence="3" id="KW-1185">Reference proteome</keyword>
<accession>D8PKP0</accession>
<reference evidence="2 3" key="1">
    <citation type="journal article" date="2010" name="Nat. Biotechnol.">
        <title>Genome sequence of the model mushroom Schizophyllum commune.</title>
        <authorList>
            <person name="Ohm R.A."/>
            <person name="de Jong J.F."/>
            <person name="Lugones L.G."/>
            <person name="Aerts A."/>
            <person name="Kothe E."/>
            <person name="Stajich J.E."/>
            <person name="de Vries R.P."/>
            <person name="Record E."/>
            <person name="Levasseur A."/>
            <person name="Baker S.E."/>
            <person name="Bartholomew K.A."/>
            <person name="Coutinho P.M."/>
            <person name="Erdmann S."/>
            <person name="Fowler T.J."/>
            <person name="Gathman A.C."/>
            <person name="Lombard V."/>
            <person name="Henrissat B."/>
            <person name="Knabe N."/>
            <person name="Kuees U."/>
            <person name="Lilly W.W."/>
            <person name="Lindquist E."/>
            <person name="Lucas S."/>
            <person name="Magnuson J.K."/>
            <person name="Piumi F."/>
            <person name="Raudaskoski M."/>
            <person name="Salamov A."/>
            <person name="Schmutz J."/>
            <person name="Schwarze F.W.M.R."/>
            <person name="vanKuyk P.A."/>
            <person name="Horton J.S."/>
            <person name="Grigoriev I.V."/>
            <person name="Woesten H.A.B."/>
        </authorList>
    </citation>
    <scope>NUCLEOTIDE SEQUENCE [LARGE SCALE GENOMIC DNA]</scope>
    <source>
        <strain evidence="3">H4-8 / FGSC 9210</strain>
    </source>
</reference>